<dbReference type="InterPro" id="IPR029472">
    <property type="entry name" value="Copia-like_N"/>
</dbReference>
<accession>A0AAE1IZK0</accession>
<keyword evidence="4" id="KW-1185">Reference proteome</keyword>
<evidence type="ECO:0000259" key="2">
    <source>
        <dbReference type="Pfam" id="PF14244"/>
    </source>
</evidence>
<dbReference type="PANTHER" id="PTHR37610:SF55">
    <property type="entry name" value="RETROTRANSPOSON COPIA-LIKE N-TERMINAL DOMAIN-CONTAINING PROTEIN"/>
    <property type="match status" value="1"/>
</dbReference>
<dbReference type="EMBL" id="JAWXYG010000011">
    <property type="protein sequence ID" value="KAK4259936.1"/>
    <property type="molecule type" value="Genomic_DNA"/>
</dbReference>
<dbReference type="Proteomes" id="UP001293593">
    <property type="component" value="Unassembled WGS sequence"/>
</dbReference>
<dbReference type="AlphaFoldDB" id="A0AAE1IZK0"/>
<sequence length="318" mass="35176">MASSSSSTESTIGVSSTTQSDPSQSIGSPYYLHPNENPSLILVSPILTGPNFHSWARAMKMALMSKNKVRFIDRSIAVPATSDPLFPAWERCNMMVLSWLTRSISTSIAQSILWIDKASDVWEDLHARFSQSDVFRLADLQEDIQGLKQGDLTIMLIDPLPTINRVFALVQQQERELGYPVSDVNALLAKSFVPRAPTSGLPKPHYPASGKQCTYCGKGKHIEATCYRKHGFPPGFKFRNSNVNSVSSNDAPGKSLTESIRVANQTYSFTQEQYQKLLALVQPDTSSSLPNVSVNKVSTNELTMPHSAPVFKEDDWFS</sequence>
<evidence type="ECO:0000313" key="3">
    <source>
        <dbReference type="EMBL" id="KAK4259936.1"/>
    </source>
</evidence>
<protein>
    <recommendedName>
        <fullName evidence="2">Retrotransposon Copia-like N-terminal domain-containing protein</fullName>
    </recommendedName>
</protein>
<comment type="caution">
    <text evidence="3">The sequence shown here is derived from an EMBL/GenBank/DDBJ whole genome shotgun (WGS) entry which is preliminary data.</text>
</comment>
<gene>
    <name evidence="3" type="ORF">QN277_006213</name>
</gene>
<feature type="compositionally biased region" description="Low complexity" evidence="1">
    <location>
        <begin position="1"/>
        <end position="18"/>
    </location>
</feature>
<evidence type="ECO:0000256" key="1">
    <source>
        <dbReference type="SAM" id="MobiDB-lite"/>
    </source>
</evidence>
<dbReference type="PANTHER" id="PTHR37610">
    <property type="entry name" value="CCHC-TYPE DOMAIN-CONTAINING PROTEIN"/>
    <property type="match status" value="1"/>
</dbReference>
<name>A0AAE1IZK0_9FABA</name>
<feature type="domain" description="Retrotransposon Copia-like N-terminal" evidence="2">
    <location>
        <begin position="33"/>
        <end position="80"/>
    </location>
</feature>
<proteinExistence type="predicted"/>
<organism evidence="3 4">
    <name type="scientific">Acacia crassicarpa</name>
    <name type="common">northern wattle</name>
    <dbReference type="NCBI Taxonomy" id="499986"/>
    <lineage>
        <taxon>Eukaryota</taxon>
        <taxon>Viridiplantae</taxon>
        <taxon>Streptophyta</taxon>
        <taxon>Embryophyta</taxon>
        <taxon>Tracheophyta</taxon>
        <taxon>Spermatophyta</taxon>
        <taxon>Magnoliopsida</taxon>
        <taxon>eudicotyledons</taxon>
        <taxon>Gunneridae</taxon>
        <taxon>Pentapetalae</taxon>
        <taxon>rosids</taxon>
        <taxon>fabids</taxon>
        <taxon>Fabales</taxon>
        <taxon>Fabaceae</taxon>
        <taxon>Caesalpinioideae</taxon>
        <taxon>mimosoid clade</taxon>
        <taxon>Acacieae</taxon>
        <taxon>Acacia</taxon>
    </lineage>
</organism>
<reference evidence="3" key="1">
    <citation type="submission" date="2023-10" db="EMBL/GenBank/DDBJ databases">
        <title>Chromosome-level genome of the transformable northern wattle, Acacia crassicarpa.</title>
        <authorList>
            <person name="Massaro I."/>
            <person name="Sinha N.R."/>
            <person name="Poethig S."/>
            <person name="Leichty A.R."/>
        </authorList>
    </citation>
    <scope>NUCLEOTIDE SEQUENCE</scope>
    <source>
        <strain evidence="3">Acra3RX</strain>
        <tissue evidence="3">Leaf</tissue>
    </source>
</reference>
<feature type="region of interest" description="Disordered" evidence="1">
    <location>
        <begin position="1"/>
        <end position="28"/>
    </location>
</feature>
<dbReference type="Pfam" id="PF14244">
    <property type="entry name" value="Retrotran_gag_3"/>
    <property type="match status" value="1"/>
</dbReference>
<evidence type="ECO:0000313" key="4">
    <source>
        <dbReference type="Proteomes" id="UP001293593"/>
    </source>
</evidence>